<organism evidence="9 10">
    <name type="scientific">Acipenser ruthenus</name>
    <name type="common">Sterlet sturgeon</name>
    <dbReference type="NCBI Taxonomy" id="7906"/>
    <lineage>
        <taxon>Eukaryota</taxon>
        <taxon>Metazoa</taxon>
        <taxon>Chordata</taxon>
        <taxon>Craniata</taxon>
        <taxon>Vertebrata</taxon>
        <taxon>Euteleostomi</taxon>
        <taxon>Actinopterygii</taxon>
        <taxon>Chondrostei</taxon>
        <taxon>Acipenseriformes</taxon>
        <taxon>Acipenseridae</taxon>
        <taxon>Acipenser</taxon>
    </lineage>
</organism>
<dbReference type="Proteomes" id="UP000289886">
    <property type="component" value="Unassembled WGS sequence"/>
</dbReference>
<evidence type="ECO:0000256" key="1">
    <source>
        <dbReference type="ARBA" id="ARBA00004370"/>
    </source>
</evidence>
<dbReference type="AlphaFoldDB" id="A0A444UQP7"/>
<protein>
    <submittedName>
        <fullName evidence="9">Protein shisa-1</fullName>
    </submittedName>
</protein>
<evidence type="ECO:0000256" key="4">
    <source>
        <dbReference type="ARBA" id="ARBA00023136"/>
    </source>
</evidence>
<keyword evidence="4 6" id="KW-0472">Membrane</keyword>
<dbReference type="Pfam" id="PF13908">
    <property type="entry name" value="Shisa_N"/>
    <property type="match status" value="1"/>
</dbReference>
<evidence type="ECO:0000256" key="5">
    <source>
        <dbReference type="SAM" id="MobiDB-lite"/>
    </source>
</evidence>
<feature type="chain" id="PRO_5019048360" evidence="7">
    <location>
        <begin position="25"/>
        <end position="278"/>
    </location>
</feature>
<evidence type="ECO:0000256" key="7">
    <source>
        <dbReference type="SAM" id="SignalP"/>
    </source>
</evidence>
<dbReference type="InterPro" id="IPR053891">
    <property type="entry name" value="Shisa_N"/>
</dbReference>
<keyword evidence="3 6" id="KW-1133">Transmembrane helix</keyword>
<gene>
    <name evidence="9" type="ORF">EOD39_22151</name>
</gene>
<evidence type="ECO:0000256" key="3">
    <source>
        <dbReference type="ARBA" id="ARBA00022989"/>
    </source>
</evidence>
<comment type="subcellular location">
    <subcellularLocation>
        <location evidence="1">Membrane</location>
    </subcellularLocation>
</comment>
<comment type="caution">
    <text evidence="9">The sequence shown here is derived from an EMBL/GenBank/DDBJ whole genome shotgun (WGS) entry which is preliminary data.</text>
</comment>
<dbReference type="PANTHER" id="PTHR31395">
    <property type="entry name" value="SHISA"/>
    <property type="match status" value="1"/>
</dbReference>
<evidence type="ECO:0000313" key="10">
    <source>
        <dbReference type="Proteomes" id="UP000289886"/>
    </source>
</evidence>
<proteinExistence type="predicted"/>
<dbReference type="OrthoDB" id="10025410at2759"/>
<evidence type="ECO:0000256" key="6">
    <source>
        <dbReference type="SAM" id="Phobius"/>
    </source>
</evidence>
<keyword evidence="10" id="KW-1185">Reference proteome</keyword>
<keyword evidence="2 6" id="KW-0812">Transmembrane</keyword>
<feature type="compositionally biased region" description="Low complexity" evidence="5">
    <location>
        <begin position="155"/>
        <end position="176"/>
    </location>
</feature>
<feature type="domain" description="Shisa N-terminal" evidence="8">
    <location>
        <begin position="26"/>
        <end position="81"/>
    </location>
</feature>
<name>A0A444UQP7_ACIRT</name>
<dbReference type="InterPro" id="IPR026910">
    <property type="entry name" value="Shisa"/>
</dbReference>
<evidence type="ECO:0000313" key="9">
    <source>
        <dbReference type="EMBL" id="RXM90485.1"/>
    </source>
</evidence>
<reference evidence="9 10" key="1">
    <citation type="submission" date="2019-01" db="EMBL/GenBank/DDBJ databases">
        <title>Draft Genome and Complete Hox-Cluster Characterization of the Sterlet Sturgeon (Acipenser ruthenus).</title>
        <authorList>
            <person name="Wei Q."/>
        </authorList>
    </citation>
    <scope>NUCLEOTIDE SEQUENCE [LARGE SCALE GENOMIC DNA]</scope>
    <source>
        <strain evidence="9">WHYD16114868_AA</strain>
        <tissue evidence="9">Blood</tissue>
    </source>
</reference>
<feature type="region of interest" description="Disordered" evidence="5">
    <location>
        <begin position="136"/>
        <end position="183"/>
    </location>
</feature>
<keyword evidence="7" id="KW-0732">Signal</keyword>
<feature type="signal peptide" evidence="7">
    <location>
        <begin position="1"/>
        <end position="24"/>
    </location>
</feature>
<dbReference type="PANTHER" id="PTHR31395:SF25">
    <property type="entry name" value="ABLIM_ANCHOR DOMAIN-CONTAINING PROTEIN"/>
    <property type="match status" value="1"/>
</dbReference>
<evidence type="ECO:0000256" key="2">
    <source>
        <dbReference type="ARBA" id="ARBA00022692"/>
    </source>
</evidence>
<dbReference type="GO" id="GO:0016020">
    <property type="term" value="C:membrane"/>
    <property type="evidence" value="ECO:0007669"/>
    <property type="project" value="UniProtKB-SubCell"/>
</dbReference>
<accession>A0A444UQP7</accession>
<evidence type="ECO:0000259" key="8">
    <source>
        <dbReference type="Pfam" id="PF13908"/>
    </source>
</evidence>
<feature type="transmembrane region" description="Helical" evidence="6">
    <location>
        <begin position="103"/>
        <end position="128"/>
    </location>
</feature>
<dbReference type="EMBL" id="SCEB01030682">
    <property type="protein sequence ID" value="RXM90485.1"/>
    <property type="molecule type" value="Genomic_DNA"/>
</dbReference>
<sequence length="278" mass="30216">MASLLLACALASLLFGFQPSGVDAGGEYCHGWADTYNIWHDGFQCPERYDGEEARFCCGTCHLRYCCSTPESRLNQETCDNDSYLGFETEEQTSHKPPQVPTYLPFLIVASVFVSFVIVGSFVAVCCCRCLKPKAGEQQSGSVPIQSRLIESGPSSDGRTPSRHSSSSSSSASRCSAGGRPQNNICTMGTEGMNVYMSMPPPGSYPVMGCPPPQQYMPHNQTPSPFVQPHGYMGYGIPPEHAMLMAPAYIDSRAAYGQQHPFPQAPMHTEQLYPGVTL</sequence>